<proteinExistence type="predicted"/>
<dbReference type="SUPFAM" id="SSF53335">
    <property type="entry name" value="S-adenosyl-L-methionine-dependent methyltransferases"/>
    <property type="match status" value="1"/>
</dbReference>
<dbReference type="Gene3D" id="3.40.50.150">
    <property type="entry name" value="Vaccinia Virus protein VP39"/>
    <property type="match status" value="1"/>
</dbReference>
<dbReference type="EMBL" id="JBHMAG010000018">
    <property type="protein sequence ID" value="MFB9755365.1"/>
    <property type="molecule type" value="Genomic_DNA"/>
</dbReference>
<dbReference type="GO" id="GO:0032259">
    <property type="term" value="P:methylation"/>
    <property type="evidence" value="ECO:0007669"/>
    <property type="project" value="UniProtKB-KW"/>
</dbReference>
<protein>
    <submittedName>
        <fullName evidence="1">Class I SAM-dependent methyltransferase</fullName>
    </submittedName>
</protein>
<organism evidence="1 2">
    <name type="scientific">Paenibacillus hodogayensis</name>
    <dbReference type="NCBI Taxonomy" id="279208"/>
    <lineage>
        <taxon>Bacteria</taxon>
        <taxon>Bacillati</taxon>
        <taxon>Bacillota</taxon>
        <taxon>Bacilli</taxon>
        <taxon>Bacillales</taxon>
        <taxon>Paenibacillaceae</taxon>
        <taxon>Paenibacillus</taxon>
    </lineage>
</organism>
<dbReference type="RefSeq" id="WP_344908223.1">
    <property type="nucleotide sequence ID" value="NZ_BAAAYO010000006.1"/>
</dbReference>
<keyword evidence="1" id="KW-0489">Methyltransferase</keyword>
<dbReference type="InterPro" id="IPR029063">
    <property type="entry name" value="SAM-dependent_MTases_sf"/>
</dbReference>
<accession>A0ABV5W4A3</accession>
<reference evidence="1 2" key="1">
    <citation type="submission" date="2024-09" db="EMBL/GenBank/DDBJ databases">
        <authorList>
            <person name="Sun Q."/>
            <person name="Mori K."/>
        </authorList>
    </citation>
    <scope>NUCLEOTIDE SEQUENCE [LARGE SCALE GENOMIC DNA]</scope>
    <source>
        <strain evidence="1 2">JCM 12520</strain>
    </source>
</reference>
<sequence length="189" mass="21772">MALDSHLLFLKKFIQNPKQIGSIVPSSPFLANEMVRSVPWSEISALAELGSGTGSITRFIQANATRSAKVFLFEKDERMLSDLLEKYPAFLSYPNARELTEIIRMNGVHHLDCVISGLPFFNFSEELRDKLMSQITEALRPGGYFIAFQYTLQMKKHLERLFDVERIRFVPMNVPPAFVYICRKRARHE</sequence>
<evidence type="ECO:0000313" key="2">
    <source>
        <dbReference type="Proteomes" id="UP001589619"/>
    </source>
</evidence>
<keyword evidence="2" id="KW-1185">Reference proteome</keyword>
<dbReference type="CDD" id="cd02440">
    <property type="entry name" value="AdoMet_MTases"/>
    <property type="match status" value="1"/>
</dbReference>
<comment type="caution">
    <text evidence="1">The sequence shown here is derived from an EMBL/GenBank/DDBJ whole genome shotgun (WGS) entry which is preliminary data.</text>
</comment>
<evidence type="ECO:0000313" key="1">
    <source>
        <dbReference type="EMBL" id="MFB9755365.1"/>
    </source>
</evidence>
<keyword evidence="1" id="KW-0808">Transferase</keyword>
<name>A0ABV5W4A3_9BACL</name>
<gene>
    <name evidence="1" type="ORF">ACFFNY_27635</name>
</gene>
<dbReference type="Proteomes" id="UP001589619">
    <property type="component" value="Unassembled WGS sequence"/>
</dbReference>
<dbReference type="GO" id="GO:0008168">
    <property type="term" value="F:methyltransferase activity"/>
    <property type="evidence" value="ECO:0007669"/>
    <property type="project" value="UniProtKB-KW"/>
</dbReference>